<evidence type="ECO:0000313" key="2">
    <source>
        <dbReference type="Proteomes" id="UP001596189"/>
    </source>
</evidence>
<dbReference type="EMBL" id="JBHSRD010000002">
    <property type="protein sequence ID" value="MFC6005839.1"/>
    <property type="molecule type" value="Genomic_DNA"/>
</dbReference>
<protein>
    <submittedName>
        <fullName evidence="1">Type 4a pilus biogenesis protein PilO</fullName>
    </submittedName>
</protein>
<name>A0ABW1J9N7_9ACTN</name>
<keyword evidence="2" id="KW-1185">Reference proteome</keyword>
<reference evidence="2" key="1">
    <citation type="journal article" date="2019" name="Int. J. Syst. Evol. Microbiol.">
        <title>The Global Catalogue of Microorganisms (GCM) 10K type strain sequencing project: providing services to taxonomists for standard genome sequencing and annotation.</title>
        <authorList>
            <consortium name="The Broad Institute Genomics Platform"/>
            <consortium name="The Broad Institute Genome Sequencing Center for Infectious Disease"/>
            <person name="Wu L."/>
            <person name="Ma J."/>
        </authorList>
    </citation>
    <scope>NUCLEOTIDE SEQUENCE [LARGE SCALE GENOMIC DNA]</scope>
    <source>
        <strain evidence="2">KACC 14249</strain>
    </source>
</reference>
<gene>
    <name evidence="1" type="ORF">ACFQDO_01745</name>
</gene>
<dbReference type="Gene3D" id="3.30.70.60">
    <property type="match status" value="1"/>
</dbReference>
<dbReference type="Proteomes" id="UP001596189">
    <property type="component" value="Unassembled WGS sequence"/>
</dbReference>
<dbReference type="RefSeq" id="WP_345716713.1">
    <property type="nucleotide sequence ID" value="NZ_BAABFP010000005.1"/>
</dbReference>
<organism evidence="1 2">
    <name type="scientific">Angustibacter luteus</name>
    <dbReference type="NCBI Taxonomy" id="658456"/>
    <lineage>
        <taxon>Bacteria</taxon>
        <taxon>Bacillati</taxon>
        <taxon>Actinomycetota</taxon>
        <taxon>Actinomycetes</taxon>
        <taxon>Kineosporiales</taxon>
        <taxon>Kineosporiaceae</taxon>
    </lineage>
</organism>
<proteinExistence type="predicted"/>
<comment type="caution">
    <text evidence="1">The sequence shown here is derived from an EMBL/GenBank/DDBJ whole genome shotgun (WGS) entry which is preliminary data.</text>
</comment>
<accession>A0ABW1J9N7</accession>
<dbReference type="InterPro" id="IPR014717">
    <property type="entry name" value="Transl_elong_EF1B/ribsomal_bS6"/>
</dbReference>
<evidence type="ECO:0000313" key="1">
    <source>
        <dbReference type="EMBL" id="MFC6005839.1"/>
    </source>
</evidence>
<sequence>MTKTRAWSAGAAVVGVLLIVAAWFLLISPQRSEAASLRDEATQQSAANAQIKLKTQQLKAQFASLPARQAQLAEIKQQMPENPALPSLVRDLSKYADQAEVVLQSVAPSTPAPLTAAANTTTAGATSTTGIEQIQTTVVATGSYAELTLYLQKLQSKMRRAVLVDNVALVPATSDGAAKSDLQMTLLTHVFVLDSSKIAASVGAVGTTTPSTSNAS</sequence>